<dbReference type="EMBL" id="JANBOI010000473">
    <property type="protein sequence ID" value="KAJ1730309.1"/>
    <property type="molecule type" value="Genomic_DNA"/>
</dbReference>
<name>A0A9W8CWL4_9FUNG</name>
<dbReference type="SUPFAM" id="SSF56801">
    <property type="entry name" value="Acetyl-CoA synthetase-like"/>
    <property type="match status" value="1"/>
</dbReference>
<evidence type="ECO:0000313" key="2">
    <source>
        <dbReference type="EMBL" id="KAJ1730309.1"/>
    </source>
</evidence>
<reference evidence="2" key="1">
    <citation type="submission" date="2022-07" db="EMBL/GenBank/DDBJ databases">
        <title>Phylogenomic reconstructions and comparative analyses of Kickxellomycotina fungi.</title>
        <authorList>
            <person name="Reynolds N.K."/>
            <person name="Stajich J.E."/>
            <person name="Barry K."/>
            <person name="Grigoriev I.V."/>
            <person name="Crous P."/>
            <person name="Smith M.E."/>
        </authorList>
    </citation>
    <scope>NUCLEOTIDE SEQUENCE</scope>
    <source>
        <strain evidence="2">BCRC 34381</strain>
    </source>
</reference>
<accession>A0A9W8CWL4</accession>
<dbReference type="Pfam" id="PF00501">
    <property type="entry name" value="AMP-binding"/>
    <property type="match status" value="1"/>
</dbReference>
<gene>
    <name evidence="2" type="ORF">LPJ61_003080</name>
</gene>
<keyword evidence="3" id="KW-1185">Reference proteome</keyword>
<organism evidence="2 3">
    <name type="scientific">Coemansia biformis</name>
    <dbReference type="NCBI Taxonomy" id="1286918"/>
    <lineage>
        <taxon>Eukaryota</taxon>
        <taxon>Fungi</taxon>
        <taxon>Fungi incertae sedis</taxon>
        <taxon>Zoopagomycota</taxon>
        <taxon>Kickxellomycotina</taxon>
        <taxon>Kickxellomycetes</taxon>
        <taxon>Kickxellales</taxon>
        <taxon>Kickxellaceae</taxon>
        <taxon>Coemansia</taxon>
    </lineage>
</organism>
<feature type="domain" description="AMP-dependent synthetase/ligase" evidence="1">
    <location>
        <begin position="24"/>
        <end position="393"/>
    </location>
</feature>
<evidence type="ECO:0000313" key="3">
    <source>
        <dbReference type="Proteomes" id="UP001143981"/>
    </source>
</evidence>
<dbReference type="OrthoDB" id="10253115at2759"/>
<dbReference type="Gene3D" id="3.40.50.12780">
    <property type="entry name" value="N-terminal domain of ligase-like"/>
    <property type="match status" value="1"/>
</dbReference>
<sequence length="439" mass="46310">MIVVSPLQQSPLPVGDIPSYVFGAAEQHMDDVALVDAGTRQQLTASDIYVTATRLAAGLTRCGYGGRAISALVDTELRCVYVYYAALMAGGTCQSLCPDMPAAGLRSCIERSCTPVVFTTSSRVEQLRAACCGLDVAVYVLDDACGGDGCSSGCLSFMHLLVDDPAFVPVRITTRSEAIAKPAFLAYTPGPRDVLRPLTLTHYGLLSWCRIARRPAPEAQRRVAVSAMPLSGSCGIANIAQFPILSGSCVVQMRAFSPVACLTALEEWRADSLLATHDVLTAIAADASRGASGRVFAGGCSFDLSALQAVYTHVLRGPNSFKDKVTSLLGARLVELYGYAETGIIAGVITEYPRVDGSVGLLCPGVSARVVLDGKDVDEGRFGEILVTTPRLASVTGDAEYFPTGDYGTVTREGIVVVKSRMCDVLRLGDGSVVASQRN</sequence>
<dbReference type="InterPro" id="IPR042099">
    <property type="entry name" value="ANL_N_sf"/>
</dbReference>
<proteinExistence type="predicted"/>
<dbReference type="InterPro" id="IPR000873">
    <property type="entry name" value="AMP-dep_synth/lig_dom"/>
</dbReference>
<protein>
    <recommendedName>
        <fullName evidence="1">AMP-dependent synthetase/ligase domain-containing protein</fullName>
    </recommendedName>
</protein>
<dbReference type="Proteomes" id="UP001143981">
    <property type="component" value="Unassembled WGS sequence"/>
</dbReference>
<evidence type="ECO:0000259" key="1">
    <source>
        <dbReference type="Pfam" id="PF00501"/>
    </source>
</evidence>
<dbReference type="PANTHER" id="PTHR24096">
    <property type="entry name" value="LONG-CHAIN-FATTY-ACID--COA LIGASE"/>
    <property type="match status" value="1"/>
</dbReference>
<comment type="caution">
    <text evidence="2">The sequence shown here is derived from an EMBL/GenBank/DDBJ whole genome shotgun (WGS) entry which is preliminary data.</text>
</comment>
<dbReference type="AlphaFoldDB" id="A0A9W8CWL4"/>